<proteinExistence type="predicted"/>
<organism evidence="1">
    <name type="scientific">Brassica oleracea</name>
    <name type="common">Wild cabbage</name>
    <dbReference type="NCBI Taxonomy" id="3712"/>
    <lineage>
        <taxon>Eukaryota</taxon>
        <taxon>Viridiplantae</taxon>
        <taxon>Streptophyta</taxon>
        <taxon>Embryophyta</taxon>
        <taxon>Tracheophyta</taxon>
        <taxon>Spermatophyta</taxon>
        <taxon>Magnoliopsida</taxon>
        <taxon>eudicotyledons</taxon>
        <taxon>Gunneridae</taxon>
        <taxon>Pentapetalae</taxon>
        <taxon>rosids</taxon>
        <taxon>malvids</taxon>
        <taxon>Brassicales</taxon>
        <taxon>Brassicaceae</taxon>
        <taxon>Brassiceae</taxon>
        <taxon>Brassica</taxon>
    </lineage>
</organism>
<protein>
    <submittedName>
        <fullName evidence="1">Uncharacterized protein</fullName>
    </submittedName>
</protein>
<sequence length="76" mass="8555">MTITIDFLVIIVSFSHRSSCSFEIVSVVGSGRRTRQHRRIWLENSSSLSDLAGELVSAVGSGRRTHQCHRIWPENS</sequence>
<dbReference type="EMBL" id="LR031873">
    <property type="protein sequence ID" value="VDD07603.1"/>
    <property type="molecule type" value="Genomic_DNA"/>
</dbReference>
<accession>A0A3P6BPP8</accession>
<name>A0A3P6BPP8_BRAOL</name>
<reference evidence="1" key="1">
    <citation type="submission" date="2018-11" db="EMBL/GenBank/DDBJ databases">
        <authorList>
            <consortium name="Genoscope - CEA"/>
            <person name="William W."/>
        </authorList>
    </citation>
    <scope>NUCLEOTIDE SEQUENCE</scope>
</reference>
<dbReference type="AlphaFoldDB" id="A0A3P6BPP8"/>
<gene>
    <name evidence="1" type="ORF">BOLC4T23592H</name>
</gene>
<evidence type="ECO:0000313" key="1">
    <source>
        <dbReference type="EMBL" id="VDD07603.1"/>
    </source>
</evidence>